<dbReference type="Proteomes" id="UP000298112">
    <property type="component" value="Unassembled WGS sequence"/>
</dbReference>
<protein>
    <submittedName>
        <fullName evidence="1">Uncharacterized protein</fullName>
    </submittedName>
</protein>
<proteinExistence type="predicted"/>
<gene>
    <name evidence="1" type="ORF">EHQ95_04620</name>
</gene>
<keyword evidence="2" id="KW-1185">Reference proteome</keyword>
<evidence type="ECO:0000313" key="2">
    <source>
        <dbReference type="Proteomes" id="UP000298112"/>
    </source>
</evidence>
<organism evidence="1 2">
    <name type="scientific">Leptospira vanthielii</name>
    <dbReference type="NCBI Taxonomy" id="293085"/>
    <lineage>
        <taxon>Bacteria</taxon>
        <taxon>Pseudomonadati</taxon>
        <taxon>Spirochaetota</taxon>
        <taxon>Spirochaetia</taxon>
        <taxon>Leptospirales</taxon>
        <taxon>Leptospiraceae</taxon>
        <taxon>Leptospira</taxon>
    </lineage>
</organism>
<comment type="caution">
    <text evidence="1">The sequence shown here is derived from an EMBL/GenBank/DDBJ whole genome shotgun (WGS) entry which is preliminary data.</text>
</comment>
<dbReference type="EMBL" id="RQHF01000012">
    <property type="protein sequence ID" value="TGM59010.1"/>
    <property type="molecule type" value="Genomic_DNA"/>
</dbReference>
<reference evidence="2" key="1">
    <citation type="journal article" date="2019" name="PLoS Negl. Trop. Dis.">
        <title>Revisiting the worldwide diversity of Leptospira species in the environment.</title>
        <authorList>
            <person name="Vincent A.T."/>
            <person name="Schiettekatte O."/>
            <person name="Bourhy P."/>
            <person name="Veyrier F.J."/>
            <person name="Picardeau M."/>
        </authorList>
    </citation>
    <scope>NUCLEOTIDE SEQUENCE [LARGE SCALE GENOMIC DNA]</scope>
    <source>
        <strain evidence="2">201601955</strain>
    </source>
</reference>
<sequence>MIGSLIPKVGNSFLQQSEKKCLPKHGLSNSDWIDQMNGPDALWIGRDTQTPPNDIMMFR</sequence>
<evidence type="ECO:0000313" key="1">
    <source>
        <dbReference type="EMBL" id="TGM59010.1"/>
    </source>
</evidence>
<accession>A0ABY2NQG6</accession>
<name>A0ABY2NQG6_9LEPT</name>